<name>A0ABY4E9Z2_VITST</name>
<feature type="transmembrane region" description="Helical" evidence="1">
    <location>
        <begin position="33"/>
        <end position="56"/>
    </location>
</feature>
<dbReference type="EMBL" id="CP091512">
    <property type="protein sequence ID" value="UOO91755.1"/>
    <property type="molecule type" value="Genomic_DNA"/>
</dbReference>
<sequence length="136" mass="15892">MWISLGSLFFFVNHWRYHAATRVFYAEPPCSPYLMYLALTGMTLHLAWLIPMAAALYQHPEGLSPYVLMGLLQLYFLQPVYWILIQWLIMGMFALVARMRAKPVHYLTISQIQISFLVGLMAVSVYVLDDLLRYLR</sequence>
<dbReference type="RefSeq" id="WP_155970503.1">
    <property type="nucleotide sequence ID" value="NZ_CP091512.1"/>
</dbReference>
<dbReference type="Proteomes" id="UP000832034">
    <property type="component" value="Chromosome"/>
</dbReference>
<accession>A0ABY4E9Z2</accession>
<gene>
    <name evidence="2" type="ORF">LVJ81_08930</name>
</gene>
<keyword evidence="1" id="KW-0812">Transmembrane</keyword>
<keyword evidence="1" id="KW-0472">Membrane</keyword>
<proteinExistence type="predicted"/>
<organism evidence="2 3">
    <name type="scientific">Vitreoscilla stercoraria</name>
    <dbReference type="NCBI Taxonomy" id="61"/>
    <lineage>
        <taxon>Bacteria</taxon>
        <taxon>Pseudomonadati</taxon>
        <taxon>Pseudomonadota</taxon>
        <taxon>Betaproteobacteria</taxon>
        <taxon>Neisseriales</taxon>
        <taxon>Neisseriaceae</taxon>
        <taxon>Vitreoscilla</taxon>
    </lineage>
</organism>
<feature type="transmembrane region" description="Helical" evidence="1">
    <location>
        <begin position="104"/>
        <end position="128"/>
    </location>
</feature>
<evidence type="ECO:0000256" key="1">
    <source>
        <dbReference type="SAM" id="Phobius"/>
    </source>
</evidence>
<keyword evidence="3" id="KW-1185">Reference proteome</keyword>
<reference evidence="2" key="1">
    <citation type="submission" date="2021-12" db="EMBL/GenBank/DDBJ databases">
        <authorList>
            <person name="Veyrier F.J."/>
        </authorList>
    </citation>
    <scope>NUCLEOTIDE SEQUENCE</scope>
    <source>
        <strain evidence="2">SAG 1488-6</strain>
    </source>
</reference>
<evidence type="ECO:0000313" key="3">
    <source>
        <dbReference type="Proteomes" id="UP000832034"/>
    </source>
</evidence>
<evidence type="ECO:0000313" key="2">
    <source>
        <dbReference type="EMBL" id="UOO91755.1"/>
    </source>
</evidence>
<feature type="transmembrane region" description="Helical" evidence="1">
    <location>
        <begin position="76"/>
        <end position="97"/>
    </location>
</feature>
<reference evidence="2" key="2">
    <citation type="journal article" date="2022" name="Res Sq">
        <title>Evolution of multicellular longitudinally dividing oral cavity symbionts (Neisseriaceae).</title>
        <authorList>
            <person name="Nyongesa S."/>
            <person name="Weber P."/>
            <person name="Bernet E."/>
            <person name="Pullido F."/>
            <person name="Nieckarz M."/>
            <person name="Delaby M."/>
            <person name="Nieves C."/>
            <person name="Viehboeck T."/>
            <person name="Krause N."/>
            <person name="Rivera-Millot A."/>
            <person name="Nakamura A."/>
            <person name="Vischer N."/>
            <person name="VanNieuwenhze M."/>
            <person name="Brun Y."/>
            <person name="Cava F."/>
            <person name="Bulgheresi S."/>
            <person name="Veyrier F."/>
        </authorList>
    </citation>
    <scope>NUCLEOTIDE SEQUENCE</scope>
    <source>
        <strain evidence="2">SAG 1488-6</strain>
    </source>
</reference>
<protein>
    <submittedName>
        <fullName evidence="2">Uncharacterized protein</fullName>
    </submittedName>
</protein>
<keyword evidence="1" id="KW-1133">Transmembrane helix</keyword>